<sequence>MGKLGLTDSHEQLVEKYGRENAEFIAQTLGDWTRNYSRLLYLRMGVCDERAFIEAARRRAEDRGWTFELRDGDWTLLEKLFFGRWDEDFVIVQPGRRIVARNDERILDTTD</sequence>
<dbReference type="InterPro" id="IPR012437">
    <property type="entry name" value="DUF1638"/>
</dbReference>
<name>X0ZVN4_9ZZZZ</name>
<dbReference type="AlphaFoldDB" id="X0ZVN4"/>
<evidence type="ECO:0000313" key="2">
    <source>
        <dbReference type="EMBL" id="GAG52161.1"/>
    </source>
</evidence>
<dbReference type="Pfam" id="PF07796">
    <property type="entry name" value="DUF1638"/>
    <property type="match status" value="1"/>
</dbReference>
<dbReference type="EMBL" id="BARS01054864">
    <property type="protein sequence ID" value="GAG52161.1"/>
    <property type="molecule type" value="Genomic_DNA"/>
</dbReference>
<feature type="domain" description="DUF1638" evidence="1">
    <location>
        <begin position="10"/>
        <end position="80"/>
    </location>
</feature>
<organism evidence="2">
    <name type="scientific">marine sediment metagenome</name>
    <dbReference type="NCBI Taxonomy" id="412755"/>
    <lineage>
        <taxon>unclassified sequences</taxon>
        <taxon>metagenomes</taxon>
        <taxon>ecological metagenomes</taxon>
    </lineage>
</organism>
<proteinExistence type="predicted"/>
<evidence type="ECO:0000259" key="1">
    <source>
        <dbReference type="Pfam" id="PF07796"/>
    </source>
</evidence>
<accession>X0ZVN4</accession>
<gene>
    <name evidence="2" type="ORF">S01H1_81124</name>
</gene>
<comment type="caution">
    <text evidence="2">The sequence shown here is derived from an EMBL/GenBank/DDBJ whole genome shotgun (WGS) entry which is preliminary data.</text>
</comment>
<reference evidence="2" key="1">
    <citation type="journal article" date="2014" name="Front. Microbiol.">
        <title>High frequency of phylogenetically diverse reductive dehalogenase-homologous genes in deep subseafloor sedimentary metagenomes.</title>
        <authorList>
            <person name="Kawai M."/>
            <person name="Futagami T."/>
            <person name="Toyoda A."/>
            <person name="Takaki Y."/>
            <person name="Nishi S."/>
            <person name="Hori S."/>
            <person name="Arai W."/>
            <person name="Tsubouchi T."/>
            <person name="Morono Y."/>
            <person name="Uchiyama I."/>
            <person name="Ito T."/>
            <person name="Fujiyama A."/>
            <person name="Inagaki F."/>
            <person name="Takami H."/>
        </authorList>
    </citation>
    <scope>NUCLEOTIDE SEQUENCE</scope>
    <source>
        <strain evidence="2">Expedition CK06-06</strain>
    </source>
</reference>
<protein>
    <recommendedName>
        <fullName evidence="1">DUF1638 domain-containing protein</fullName>
    </recommendedName>
</protein>